<accession>A0AAD6ULG7</accession>
<protein>
    <submittedName>
        <fullName evidence="1">Uncharacterized protein</fullName>
    </submittedName>
</protein>
<organism evidence="1 2">
    <name type="scientific">Mycena belliarum</name>
    <dbReference type="NCBI Taxonomy" id="1033014"/>
    <lineage>
        <taxon>Eukaryota</taxon>
        <taxon>Fungi</taxon>
        <taxon>Dikarya</taxon>
        <taxon>Basidiomycota</taxon>
        <taxon>Agaricomycotina</taxon>
        <taxon>Agaricomycetes</taxon>
        <taxon>Agaricomycetidae</taxon>
        <taxon>Agaricales</taxon>
        <taxon>Marasmiineae</taxon>
        <taxon>Mycenaceae</taxon>
        <taxon>Mycena</taxon>
    </lineage>
</organism>
<keyword evidence="2" id="KW-1185">Reference proteome</keyword>
<gene>
    <name evidence="1" type="ORF">B0H15DRAFT_1016984</name>
</gene>
<evidence type="ECO:0000313" key="1">
    <source>
        <dbReference type="EMBL" id="KAJ7103170.1"/>
    </source>
</evidence>
<dbReference type="EMBL" id="JARJCN010000002">
    <property type="protein sequence ID" value="KAJ7103170.1"/>
    <property type="molecule type" value="Genomic_DNA"/>
</dbReference>
<reference evidence="1" key="1">
    <citation type="submission" date="2023-03" db="EMBL/GenBank/DDBJ databases">
        <title>Massive genome expansion in bonnet fungi (Mycena s.s.) driven by repeated elements and novel gene families across ecological guilds.</title>
        <authorList>
            <consortium name="Lawrence Berkeley National Laboratory"/>
            <person name="Harder C.B."/>
            <person name="Miyauchi S."/>
            <person name="Viragh M."/>
            <person name="Kuo A."/>
            <person name="Thoen E."/>
            <person name="Andreopoulos B."/>
            <person name="Lu D."/>
            <person name="Skrede I."/>
            <person name="Drula E."/>
            <person name="Henrissat B."/>
            <person name="Morin E."/>
            <person name="Kohler A."/>
            <person name="Barry K."/>
            <person name="LaButti K."/>
            <person name="Morin E."/>
            <person name="Salamov A."/>
            <person name="Lipzen A."/>
            <person name="Mereny Z."/>
            <person name="Hegedus B."/>
            <person name="Baldrian P."/>
            <person name="Stursova M."/>
            <person name="Weitz H."/>
            <person name="Taylor A."/>
            <person name="Grigoriev I.V."/>
            <person name="Nagy L.G."/>
            <person name="Martin F."/>
            <person name="Kauserud H."/>
        </authorList>
    </citation>
    <scope>NUCLEOTIDE SEQUENCE</scope>
    <source>
        <strain evidence="1">CBHHK173m</strain>
    </source>
</reference>
<comment type="caution">
    <text evidence="1">The sequence shown here is derived from an EMBL/GenBank/DDBJ whole genome shotgun (WGS) entry which is preliminary data.</text>
</comment>
<dbReference type="AlphaFoldDB" id="A0AAD6ULG7"/>
<dbReference type="Proteomes" id="UP001222325">
    <property type="component" value="Unassembled WGS sequence"/>
</dbReference>
<sequence>MQSATFTLDSYHHPALSLFPLASTALELSIYLAPGQHSTGCMLVLHTDFLLPSDLKTSTGRLDDERLAGMNECRASRAAEGRLCVGGAPPIVPWGD</sequence>
<evidence type="ECO:0000313" key="2">
    <source>
        <dbReference type="Proteomes" id="UP001222325"/>
    </source>
</evidence>
<proteinExistence type="predicted"/>
<name>A0AAD6ULG7_9AGAR</name>